<dbReference type="InterPro" id="IPR050498">
    <property type="entry name" value="Ycf3"/>
</dbReference>
<reference evidence="4 5" key="1">
    <citation type="submission" date="2019-10" db="EMBL/GenBank/DDBJ databases">
        <title>Genome Sequences from Six Type Strain Members of the Archaeal Family Sulfolobaceae: Acidianus ambivalens, Acidianus infernus, Metallosphaera prunae, Stygiolobus azoricus, Sulfolobus metallicus, and Sulfurisphaera ohwakuensis.</title>
        <authorList>
            <person name="Counts J.A."/>
            <person name="Kelly R.M."/>
        </authorList>
    </citation>
    <scope>NUCLEOTIDE SEQUENCE [LARGE SCALE GENOMIC DNA]</scope>
    <source>
        <strain evidence="4 5">FC6</strain>
    </source>
</reference>
<name>A0A650CRN7_9CREN</name>
<keyword evidence="5" id="KW-1185">Reference proteome</keyword>
<dbReference type="AlphaFoldDB" id="A0A650CRN7"/>
<dbReference type="Proteomes" id="UP000423396">
    <property type="component" value="Chromosome"/>
</dbReference>
<protein>
    <submittedName>
        <fullName evidence="4">Tetratricopeptide repeat protein</fullName>
    </submittedName>
</protein>
<proteinExistence type="predicted"/>
<dbReference type="PANTHER" id="PTHR44858:SF1">
    <property type="entry name" value="UDP-N-ACETYLGLUCOSAMINE--PEPTIDE N-ACETYLGLUCOSAMINYLTRANSFERASE SPINDLY-RELATED"/>
    <property type="match status" value="1"/>
</dbReference>
<feature type="repeat" description="TPR" evidence="3">
    <location>
        <begin position="182"/>
        <end position="215"/>
    </location>
</feature>
<evidence type="ECO:0000256" key="3">
    <source>
        <dbReference type="PROSITE-ProRule" id="PRU00339"/>
    </source>
</evidence>
<dbReference type="PANTHER" id="PTHR44858">
    <property type="entry name" value="TETRATRICOPEPTIDE REPEAT PROTEIN 6"/>
    <property type="match status" value="1"/>
</dbReference>
<dbReference type="SUPFAM" id="SSF48452">
    <property type="entry name" value="TPR-like"/>
    <property type="match status" value="2"/>
</dbReference>
<dbReference type="SMART" id="SM00028">
    <property type="entry name" value="TPR"/>
    <property type="match status" value="4"/>
</dbReference>
<dbReference type="InterPro" id="IPR019734">
    <property type="entry name" value="TPR_rpt"/>
</dbReference>
<dbReference type="Gene3D" id="1.25.40.10">
    <property type="entry name" value="Tetratricopeptide repeat domain"/>
    <property type="match status" value="4"/>
</dbReference>
<gene>
    <name evidence="4" type="ORF">D1868_00125</name>
</gene>
<evidence type="ECO:0000256" key="2">
    <source>
        <dbReference type="ARBA" id="ARBA00022803"/>
    </source>
</evidence>
<evidence type="ECO:0000313" key="5">
    <source>
        <dbReference type="Proteomes" id="UP000423396"/>
    </source>
</evidence>
<dbReference type="Pfam" id="PF13181">
    <property type="entry name" value="TPR_8"/>
    <property type="match status" value="1"/>
</dbReference>
<evidence type="ECO:0000256" key="1">
    <source>
        <dbReference type="ARBA" id="ARBA00022737"/>
    </source>
</evidence>
<evidence type="ECO:0000313" key="4">
    <source>
        <dbReference type="EMBL" id="QGR20443.1"/>
    </source>
</evidence>
<dbReference type="PROSITE" id="PS50293">
    <property type="entry name" value="TPR_REGION"/>
    <property type="match status" value="1"/>
</dbReference>
<accession>A0A650CRN7</accession>
<dbReference type="Pfam" id="PF13414">
    <property type="entry name" value="TPR_11"/>
    <property type="match status" value="1"/>
</dbReference>
<organism evidence="4 5">
    <name type="scientific">Stygiolobus azoricus</name>
    <dbReference type="NCBI Taxonomy" id="41675"/>
    <lineage>
        <taxon>Archaea</taxon>
        <taxon>Thermoproteota</taxon>
        <taxon>Thermoprotei</taxon>
        <taxon>Sulfolobales</taxon>
        <taxon>Sulfolobaceae</taxon>
        <taxon>Stygiolobus</taxon>
    </lineage>
</organism>
<keyword evidence="2 3" id="KW-0802">TPR repeat</keyword>
<dbReference type="EMBL" id="CP045483">
    <property type="protein sequence ID" value="QGR20443.1"/>
    <property type="molecule type" value="Genomic_DNA"/>
</dbReference>
<dbReference type="InterPro" id="IPR011990">
    <property type="entry name" value="TPR-like_helical_dom_sf"/>
</dbReference>
<keyword evidence="1" id="KW-0677">Repeat</keyword>
<sequence length="251" mass="28952">MQDALNAYKQGNLNYALRKVQEIIEKSESQEAYNLLGKILKEMGKDDEALQAFLKAGNRLEAARIYLQHGLYRDALNQLKDLNDKDARILRALAYIKLEEYEKAREELTNIEDNSPITLKAKGIADYYMGNYYDALRELSLAIEAYPYDAELFYYRALTKIELNMDPEEDLNTAISLNPYYAELYYNKGVVLETKGKIEEAIKFYSRAIEVKPQLVKAYYRRAKALMKMGKEDEAMKDIESVNQIKNSGSS</sequence>
<dbReference type="KEGG" id="sazo:D1868_00125"/>
<dbReference type="PROSITE" id="PS50005">
    <property type="entry name" value="TPR"/>
    <property type="match status" value="1"/>
</dbReference>